<dbReference type="AlphaFoldDB" id="A0A2T0LY38"/>
<sequence length="133" mass="14024">MSTPVRGADWALLALLTVDAVLLAVLELLFLPLRLDGHVLPRAGDVMLPLSVLLALVTTPLLVTTAARLVRSRLALVPLLGWLGTLLVMSILGPGGDLLLVGDWRTLALLLGGALPAAFLLGRSLARLKVEAR</sequence>
<proteinExistence type="predicted"/>
<keyword evidence="1" id="KW-0812">Transmembrane</keyword>
<protein>
    <submittedName>
        <fullName evidence="2">Uncharacterized protein</fullName>
    </submittedName>
</protein>
<evidence type="ECO:0000256" key="1">
    <source>
        <dbReference type="SAM" id="Phobius"/>
    </source>
</evidence>
<feature type="transmembrane region" description="Helical" evidence="1">
    <location>
        <begin position="46"/>
        <end position="67"/>
    </location>
</feature>
<feature type="transmembrane region" description="Helical" evidence="1">
    <location>
        <begin position="74"/>
        <end position="92"/>
    </location>
</feature>
<reference evidence="2 3" key="1">
    <citation type="submission" date="2018-03" db="EMBL/GenBank/DDBJ databases">
        <title>Genomic Encyclopedia of Type Strains, Phase III (KMG-III): the genomes of soil and plant-associated and newly described type strains.</title>
        <authorList>
            <person name="Whitman W."/>
        </authorList>
    </citation>
    <scope>NUCLEOTIDE SEQUENCE [LARGE SCALE GENOMIC DNA]</scope>
    <source>
        <strain evidence="2 3">CGMCC 4.7125</strain>
    </source>
</reference>
<name>A0A2T0LY38_9PSEU</name>
<dbReference type="EMBL" id="PVNH01000003">
    <property type="protein sequence ID" value="PRX49034.1"/>
    <property type="molecule type" value="Genomic_DNA"/>
</dbReference>
<gene>
    <name evidence="2" type="ORF">B0I33_10367</name>
</gene>
<feature type="transmembrane region" description="Helical" evidence="1">
    <location>
        <begin position="104"/>
        <end position="126"/>
    </location>
</feature>
<keyword evidence="1" id="KW-1133">Transmembrane helix</keyword>
<feature type="transmembrane region" description="Helical" evidence="1">
    <location>
        <begin position="12"/>
        <end position="34"/>
    </location>
</feature>
<dbReference type="Proteomes" id="UP000238362">
    <property type="component" value="Unassembled WGS sequence"/>
</dbReference>
<keyword evidence="3" id="KW-1185">Reference proteome</keyword>
<organism evidence="2 3">
    <name type="scientific">Prauserella shujinwangii</name>
    <dbReference type="NCBI Taxonomy" id="1453103"/>
    <lineage>
        <taxon>Bacteria</taxon>
        <taxon>Bacillati</taxon>
        <taxon>Actinomycetota</taxon>
        <taxon>Actinomycetes</taxon>
        <taxon>Pseudonocardiales</taxon>
        <taxon>Pseudonocardiaceae</taxon>
        <taxon>Prauserella</taxon>
    </lineage>
</organism>
<comment type="caution">
    <text evidence="2">The sequence shown here is derived from an EMBL/GenBank/DDBJ whole genome shotgun (WGS) entry which is preliminary data.</text>
</comment>
<dbReference type="RefSeq" id="WP_106177762.1">
    <property type="nucleotide sequence ID" value="NZ_PVNH01000003.1"/>
</dbReference>
<keyword evidence="1" id="KW-0472">Membrane</keyword>
<evidence type="ECO:0000313" key="2">
    <source>
        <dbReference type="EMBL" id="PRX49034.1"/>
    </source>
</evidence>
<evidence type="ECO:0000313" key="3">
    <source>
        <dbReference type="Proteomes" id="UP000238362"/>
    </source>
</evidence>
<accession>A0A2T0LY38</accession>